<name>A0A399RII4_9PROT</name>
<feature type="coiled-coil region" evidence="1">
    <location>
        <begin position="42"/>
        <end position="76"/>
    </location>
</feature>
<evidence type="ECO:0000256" key="1">
    <source>
        <dbReference type="SAM" id="Coils"/>
    </source>
</evidence>
<dbReference type="SUPFAM" id="SSF101082">
    <property type="entry name" value="Typo IV secretion system protein TraC"/>
    <property type="match status" value="1"/>
</dbReference>
<protein>
    <submittedName>
        <fullName evidence="3">P-type conjugative transfer protein TrbJ</fullName>
    </submittedName>
</protein>
<sequence>MRRRMIAALLLAAAPMTIAPPAHAIFGIGDIVIDPSNLAQNILTAANTLEQINNQVKQLQNEADMLINQATNLVRTGYNPQAEINRLLNEISVLMDRARSISYVVSETDRLFQENFPEDYSTWSRTQMATAAEMQWVSARSAFNDTLLVQSQIVQTLKADTSSLDAMLAETAIAEGNLSVSQTGNQIAALGVKQTMQMQEMMAVQYRADALARARDLQIEREGREKLARFVGGASAYTR</sequence>
<dbReference type="OrthoDB" id="9807335at2"/>
<organism evidence="3 4">
    <name type="scientific">Henriciella mobilis</name>
    <dbReference type="NCBI Taxonomy" id="2305467"/>
    <lineage>
        <taxon>Bacteria</taxon>
        <taxon>Pseudomonadati</taxon>
        <taxon>Pseudomonadota</taxon>
        <taxon>Alphaproteobacteria</taxon>
        <taxon>Hyphomonadales</taxon>
        <taxon>Hyphomonadaceae</taxon>
        <taxon>Henriciella</taxon>
    </lineage>
</organism>
<dbReference type="InterPro" id="IPR014147">
    <property type="entry name" value="T4SS_TrbJ"/>
</dbReference>
<feature type="signal peptide" evidence="2">
    <location>
        <begin position="1"/>
        <end position="24"/>
    </location>
</feature>
<keyword evidence="2" id="KW-0732">Signal</keyword>
<reference evidence="3 4" key="1">
    <citation type="submission" date="2018-08" db="EMBL/GenBank/DDBJ databases">
        <title>Henriciella mobilis sp. nov., isolated from seawater.</title>
        <authorList>
            <person name="Cheng H."/>
            <person name="Wu Y.-H."/>
            <person name="Xu X.-W."/>
            <person name="Guo L.-L."/>
        </authorList>
    </citation>
    <scope>NUCLEOTIDE SEQUENCE [LARGE SCALE GENOMIC DNA]</scope>
    <source>
        <strain evidence="3 4">JN25</strain>
    </source>
</reference>
<dbReference type="RefSeq" id="WP_119375747.1">
    <property type="nucleotide sequence ID" value="NZ_QWFX01000006.1"/>
</dbReference>
<dbReference type="Proteomes" id="UP000266385">
    <property type="component" value="Unassembled WGS sequence"/>
</dbReference>
<dbReference type="NCBIfam" id="TIGR02780">
    <property type="entry name" value="TrbJ_Ti"/>
    <property type="match status" value="1"/>
</dbReference>
<evidence type="ECO:0000313" key="4">
    <source>
        <dbReference type="Proteomes" id="UP000266385"/>
    </source>
</evidence>
<gene>
    <name evidence="3" type="primary">trbJ</name>
    <name evidence="3" type="ORF">D1223_07300</name>
</gene>
<keyword evidence="4" id="KW-1185">Reference proteome</keyword>
<feature type="chain" id="PRO_5017466114" evidence="2">
    <location>
        <begin position="25"/>
        <end position="239"/>
    </location>
</feature>
<comment type="caution">
    <text evidence="3">The sequence shown here is derived from an EMBL/GenBank/DDBJ whole genome shotgun (WGS) entry which is preliminary data.</text>
</comment>
<proteinExistence type="predicted"/>
<evidence type="ECO:0000313" key="3">
    <source>
        <dbReference type="EMBL" id="RIJ30431.1"/>
    </source>
</evidence>
<dbReference type="EMBL" id="QWFX01000006">
    <property type="protein sequence ID" value="RIJ30431.1"/>
    <property type="molecule type" value="Genomic_DNA"/>
</dbReference>
<accession>A0A399RII4</accession>
<dbReference type="NCBIfam" id="NF010448">
    <property type="entry name" value="PRK13874.1"/>
    <property type="match status" value="1"/>
</dbReference>
<keyword evidence="1" id="KW-0175">Coiled coil</keyword>
<evidence type="ECO:0000256" key="2">
    <source>
        <dbReference type="SAM" id="SignalP"/>
    </source>
</evidence>
<dbReference type="AlphaFoldDB" id="A0A399RII4"/>